<proteinExistence type="inferred from homology"/>
<dbReference type="GO" id="GO:0046872">
    <property type="term" value="F:metal ion binding"/>
    <property type="evidence" value="ECO:0007669"/>
    <property type="project" value="UniProtKB-KW"/>
</dbReference>
<evidence type="ECO:0000256" key="8">
    <source>
        <dbReference type="ARBA" id="ARBA00022679"/>
    </source>
</evidence>
<keyword evidence="16" id="KW-0479">Metal-binding</keyword>
<keyword evidence="11 16" id="KW-0067">ATP-binding</keyword>
<dbReference type="CDD" id="cd24015">
    <property type="entry name" value="ASKHA_NBD_PanK-III"/>
    <property type="match status" value="1"/>
</dbReference>
<keyword evidence="13 16" id="KW-0173">Coenzyme A biosynthesis</keyword>
<dbReference type="Pfam" id="PF03309">
    <property type="entry name" value="Pan_kinase"/>
    <property type="match status" value="1"/>
</dbReference>
<comment type="subunit">
    <text evidence="5 16">Homodimer.</text>
</comment>
<organism evidence="17 18">
    <name type="scientific">Candidatus Sherwoodlollariibacterium unditelluris</name>
    <dbReference type="NCBI Taxonomy" id="1974757"/>
    <lineage>
        <taxon>Bacteria</taxon>
        <taxon>Pseudomonadati</taxon>
        <taxon>Candidatus Omnitrophota</taxon>
        <taxon>Candidatus Sherwoodlollariibacterium</taxon>
    </lineage>
</organism>
<feature type="binding site" evidence="16">
    <location>
        <begin position="97"/>
        <end position="100"/>
    </location>
    <ligand>
        <name>substrate</name>
    </ligand>
</feature>
<comment type="function">
    <text evidence="16">Catalyzes the phosphorylation of pantothenate (Pan), the first step in CoA biosynthesis.</text>
</comment>
<comment type="catalytic activity">
    <reaction evidence="1 16">
        <text>(R)-pantothenate + ATP = (R)-4'-phosphopantothenate + ADP + H(+)</text>
        <dbReference type="Rhea" id="RHEA:16373"/>
        <dbReference type="ChEBI" id="CHEBI:10986"/>
        <dbReference type="ChEBI" id="CHEBI:15378"/>
        <dbReference type="ChEBI" id="CHEBI:29032"/>
        <dbReference type="ChEBI" id="CHEBI:30616"/>
        <dbReference type="ChEBI" id="CHEBI:456216"/>
        <dbReference type="EC" id="2.7.1.33"/>
    </reaction>
</comment>
<evidence type="ECO:0000313" key="18">
    <source>
        <dbReference type="Proteomes" id="UP000231292"/>
    </source>
</evidence>
<keyword evidence="9 16" id="KW-0547">Nucleotide-binding</keyword>
<evidence type="ECO:0000256" key="7">
    <source>
        <dbReference type="ARBA" id="ARBA00022490"/>
    </source>
</evidence>
<evidence type="ECO:0000256" key="16">
    <source>
        <dbReference type="HAMAP-Rule" id="MF_01274"/>
    </source>
</evidence>
<evidence type="ECO:0000256" key="14">
    <source>
        <dbReference type="ARBA" id="ARBA00038036"/>
    </source>
</evidence>
<comment type="subcellular location">
    <subcellularLocation>
        <location evidence="3 16">Cytoplasm</location>
    </subcellularLocation>
</comment>
<dbReference type="GO" id="GO:0005524">
    <property type="term" value="F:ATP binding"/>
    <property type="evidence" value="ECO:0007669"/>
    <property type="project" value="UniProtKB-UniRule"/>
</dbReference>
<comment type="cofactor">
    <cofactor evidence="16">
        <name>NH4(+)</name>
        <dbReference type="ChEBI" id="CHEBI:28938"/>
    </cofactor>
    <cofactor evidence="16">
        <name>K(+)</name>
        <dbReference type="ChEBI" id="CHEBI:29103"/>
    </cofactor>
    <text evidence="16">A monovalent cation. Ammonium or potassium.</text>
</comment>
<feature type="binding site" evidence="16">
    <location>
        <position position="174"/>
    </location>
    <ligand>
        <name>substrate</name>
    </ligand>
</feature>
<evidence type="ECO:0000256" key="15">
    <source>
        <dbReference type="ARBA" id="ARBA00040883"/>
    </source>
</evidence>
<dbReference type="InterPro" id="IPR043129">
    <property type="entry name" value="ATPase_NBD"/>
</dbReference>
<dbReference type="UniPathway" id="UPA00241">
    <property type="reaction ID" value="UER00352"/>
</dbReference>
<dbReference type="InterPro" id="IPR004619">
    <property type="entry name" value="Type_III_PanK"/>
</dbReference>
<keyword evidence="12 16" id="KW-0630">Potassium</keyword>
<dbReference type="PANTHER" id="PTHR34265:SF1">
    <property type="entry name" value="TYPE III PANTOTHENATE KINASE"/>
    <property type="match status" value="1"/>
</dbReference>
<gene>
    <name evidence="16" type="primary">coaX</name>
    <name evidence="17" type="ORF">COX41_04905</name>
</gene>
<evidence type="ECO:0000313" key="17">
    <source>
        <dbReference type="EMBL" id="PIP19059.1"/>
    </source>
</evidence>
<comment type="similarity">
    <text evidence="14 16">Belongs to the type III pantothenate kinase family.</text>
</comment>
<dbReference type="Proteomes" id="UP000231292">
    <property type="component" value="Unassembled WGS sequence"/>
</dbReference>
<dbReference type="Gene3D" id="3.30.420.40">
    <property type="match status" value="2"/>
</dbReference>
<feature type="active site" description="Proton acceptor" evidence="16">
    <location>
        <position position="99"/>
    </location>
</feature>
<evidence type="ECO:0000256" key="6">
    <source>
        <dbReference type="ARBA" id="ARBA00012102"/>
    </source>
</evidence>
<evidence type="ECO:0000256" key="10">
    <source>
        <dbReference type="ARBA" id="ARBA00022777"/>
    </source>
</evidence>
<evidence type="ECO:0000256" key="11">
    <source>
        <dbReference type="ARBA" id="ARBA00022840"/>
    </source>
</evidence>
<sequence>MLLAIDIGNTNISFGLSRGSRIIRTFNIPTQQYTLNKLKAKLGKIVPNDAIICSVVPKRTGLLSQNLKTLSGRKPYIIGKDIIVPIKNLYRDPKQAGQDRLVNAYTASKLYGTPLIAIDFGTAITFDVISKKGEYLGGMILPGLSMSLEALNQRTALLPRIKLERPNDFIGKDTKNSMLSGIIYGFSSLTDELIMRIRKAVGQTSVAAATGGNINLISKYCRRIDKIDKNLTLKGLNMLYLHLVPILSGAKPIANT</sequence>
<evidence type="ECO:0000256" key="12">
    <source>
        <dbReference type="ARBA" id="ARBA00022958"/>
    </source>
</evidence>
<keyword evidence="7 16" id="KW-0963">Cytoplasm</keyword>
<evidence type="ECO:0000256" key="5">
    <source>
        <dbReference type="ARBA" id="ARBA00011738"/>
    </source>
</evidence>
<evidence type="ECO:0000256" key="13">
    <source>
        <dbReference type="ARBA" id="ARBA00022993"/>
    </source>
</evidence>
<reference evidence="17 18" key="1">
    <citation type="submission" date="2017-09" db="EMBL/GenBank/DDBJ databases">
        <title>Depth-based differentiation of microbial function through sediment-hosted aquifers and enrichment of novel symbionts in the deep terrestrial subsurface.</title>
        <authorList>
            <person name="Probst A.J."/>
            <person name="Ladd B."/>
            <person name="Jarett J.K."/>
            <person name="Geller-Mcgrath D.E."/>
            <person name="Sieber C.M."/>
            <person name="Emerson J.B."/>
            <person name="Anantharaman K."/>
            <person name="Thomas B.C."/>
            <person name="Malmstrom R."/>
            <person name="Stieglmeier M."/>
            <person name="Klingl A."/>
            <person name="Woyke T."/>
            <person name="Ryan C.M."/>
            <person name="Banfield J.F."/>
        </authorList>
    </citation>
    <scope>NUCLEOTIDE SEQUENCE [LARGE SCALE GENOMIC DNA]</scope>
    <source>
        <strain evidence="17">CG23_combo_of_CG06-09_8_20_14_all_41_10</strain>
    </source>
</reference>
<dbReference type="EMBL" id="PCRK01000119">
    <property type="protein sequence ID" value="PIP19059.1"/>
    <property type="molecule type" value="Genomic_DNA"/>
</dbReference>
<dbReference type="AlphaFoldDB" id="A0A2G9YIG1"/>
<dbReference type="EC" id="2.7.1.33" evidence="6 16"/>
<keyword evidence="8 16" id="KW-0808">Transferase</keyword>
<comment type="cofactor">
    <cofactor evidence="2">
        <name>K(+)</name>
        <dbReference type="ChEBI" id="CHEBI:29103"/>
    </cofactor>
</comment>
<feature type="binding site" evidence="16">
    <location>
        <position position="122"/>
    </location>
    <ligand>
        <name>ATP</name>
        <dbReference type="ChEBI" id="CHEBI:30616"/>
    </ligand>
</feature>
<evidence type="ECO:0000256" key="3">
    <source>
        <dbReference type="ARBA" id="ARBA00004496"/>
    </source>
</evidence>
<protein>
    <recommendedName>
        <fullName evidence="15 16">Type III pantothenate kinase</fullName>
        <ecNumber evidence="6 16">2.7.1.33</ecNumber>
    </recommendedName>
    <alternativeName>
        <fullName evidence="16">PanK-III</fullName>
    </alternativeName>
    <alternativeName>
        <fullName evidence="16">Pantothenic acid kinase</fullName>
    </alternativeName>
</protein>
<evidence type="ECO:0000256" key="1">
    <source>
        <dbReference type="ARBA" id="ARBA00001206"/>
    </source>
</evidence>
<evidence type="ECO:0000256" key="4">
    <source>
        <dbReference type="ARBA" id="ARBA00005225"/>
    </source>
</evidence>
<feature type="binding site" evidence="16">
    <location>
        <position position="90"/>
    </location>
    <ligand>
        <name>substrate</name>
    </ligand>
</feature>
<keyword evidence="10 16" id="KW-0418">Kinase</keyword>
<dbReference type="GO" id="GO:0015937">
    <property type="term" value="P:coenzyme A biosynthetic process"/>
    <property type="evidence" value="ECO:0007669"/>
    <property type="project" value="UniProtKB-UniRule"/>
</dbReference>
<comment type="caution">
    <text evidence="17">The sequence shown here is derived from an EMBL/GenBank/DDBJ whole genome shotgun (WGS) entry which is preliminary data.</text>
</comment>
<feature type="binding site" evidence="16">
    <location>
        <position position="119"/>
    </location>
    <ligand>
        <name>K(+)</name>
        <dbReference type="ChEBI" id="CHEBI:29103"/>
    </ligand>
</feature>
<comment type="pathway">
    <text evidence="4 16">Cofactor biosynthesis; coenzyme A biosynthesis; CoA from (R)-pantothenate: step 1/5.</text>
</comment>
<dbReference type="SUPFAM" id="SSF53067">
    <property type="entry name" value="Actin-like ATPase domain"/>
    <property type="match status" value="2"/>
</dbReference>
<name>A0A2G9YIG1_9BACT</name>
<feature type="binding site" evidence="16">
    <location>
        <begin position="6"/>
        <end position="13"/>
    </location>
    <ligand>
        <name>ATP</name>
        <dbReference type="ChEBI" id="CHEBI:30616"/>
    </ligand>
</feature>
<dbReference type="HAMAP" id="MF_01274">
    <property type="entry name" value="Pantothen_kinase_3"/>
    <property type="match status" value="1"/>
</dbReference>
<accession>A0A2G9YIG1</accession>
<dbReference type="GO" id="GO:0005737">
    <property type="term" value="C:cytoplasm"/>
    <property type="evidence" value="ECO:0007669"/>
    <property type="project" value="UniProtKB-SubCell"/>
</dbReference>
<evidence type="ECO:0000256" key="2">
    <source>
        <dbReference type="ARBA" id="ARBA00001958"/>
    </source>
</evidence>
<dbReference type="GO" id="GO:0004594">
    <property type="term" value="F:pantothenate kinase activity"/>
    <property type="evidence" value="ECO:0007669"/>
    <property type="project" value="UniProtKB-UniRule"/>
</dbReference>
<evidence type="ECO:0000256" key="9">
    <source>
        <dbReference type="ARBA" id="ARBA00022741"/>
    </source>
</evidence>
<dbReference type="NCBIfam" id="TIGR00671">
    <property type="entry name" value="baf"/>
    <property type="match status" value="1"/>
</dbReference>
<dbReference type="PANTHER" id="PTHR34265">
    <property type="entry name" value="TYPE III PANTOTHENATE KINASE"/>
    <property type="match status" value="1"/>
</dbReference>